<keyword evidence="4" id="KW-1133">Transmembrane helix</keyword>
<dbReference type="Gene3D" id="3.40.710.10">
    <property type="entry name" value="DD-peptidase/beta-lactamase superfamily"/>
    <property type="match status" value="1"/>
</dbReference>
<dbReference type="PANTHER" id="PTHR30627:SF24">
    <property type="entry name" value="PENICILLIN-BINDING PROTEIN 4B"/>
    <property type="match status" value="1"/>
</dbReference>
<dbReference type="AlphaFoldDB" id="A0A1G6MZ29"/>
<reference evidence="7 8" key="1">
    <citation type="submission" date="2016-10" db="EMBL/GenBank/DDBJ databases">
        <authorList>
            <person name="de Groot N.N."/>
        </authorList>
    </citation>
    <scope>NUCLEOTIDE SEQUENCE [LARGE SCALE GENOMIC DNA]</scope>
    <source>
        <strain evidence="7 8">DSM 45514</strain>
    </source>
</reference>
<dbReference type="GO" id="GO:0008658">
    <property type="term" value="F:penicillin binding"/>
    <property type="evidence" value="ECO:0007669"/>
    <property type="project" value="InterPro"/>
</dbReference>
<dbReference type="RefSeq" id="WP_091570212.1">
    <property type="nucleotide sequence ID" value="NZ_FMZA01000011.1"/>
</dbReference>
<feature type="domain" description="Penicillin-binding protein transpeptidase" evidence="5">
    <location>
        <begin position="273"/>
        <end position="584"/>
    </location>
</feature>
<evidence type="ECO:0000256" key="4">
    <source>
        <dbReference type="SAM" id="Phobius"/>
    </source>
</evidence>
<keyword evidence="3 4" id="KW-0472">Membrane</keyword>
<dbReference type="OrthoDB" id="2985542at2"/>
<protein>
    <submittedName>
        <fullName evidence="7">Cell division protein FtsI/penicillin-binding protein 2</fullName>
    </submittedName>
</protein>
<proteinExistence type="inferred from homology"/>
<dbReference type="Pfam" id="PF03717">
    <property type="entry name" value="PBP_dimer"/>
    <property type="match status" value="1"/>
</dbReference>
<feature type="domain" description="Penicillin-binding protein dimerisation" evidence="6">
    <location>
        <begin position="60"/>
        <end position="232"/>
    </location>
</feature>
<evidence type="ECO:0000259" key="6">
    <source>
        <dbReference type="Pfam" id="PF03717"/>
    </source>
</evidence>
<dbReference type="SUPFAM" id="SSF56601">
    <property type="entry name" value="beta-lactamase/transpeptidase-like"/>
    <property type="match status" value="1"/>
</dbReference>
<dbReference type="InterPro" id="IPR036138">
    <property type="entry name" value="PBP_dimer_sf"/>
</dbReference>
<dbReference type="EMBL" id="FMZA01000011">
    <property type="protein sequence ID" value="SDC60802.1"/>
    <property type="molecule type" value="Genomic_DNA"/>
</dbReference>
<dbReference type="InterPro" id="IPR005311">
    <property type="entry name" value="PBP_dimer"/>
</dbReference>
<evidence type="ECO:0000256" key="2">
    <source>
        <dbReference type="ARBA" id="ARBA00007171"/>
    </source>
</evidence>
<keyword evidence="7" id="KW-0131">Cell cycle</keyword>
<evidence type="ECO:0000259" key="5">
    <source>
        <dbReference type="Pfam" id="PF00905"/>
    </source>
</evidence>
<keyword evidence="7" id="KW-0132">Cell division</keyword>
<dbReference type="GO" id="GO:0071555">
    <property type="term" value="P:cell wall organization"/>
    <property type="evidence" value="ECO:0007669"/>
    <property type="project" value="TreeGrafter"/>
</dbReference>
<dbReference type="GO" id="GO:0071972">
    <property type="term" value="F:peptidoglycan L,D-transpeptidase activity"/>
    <property type="evidence" value="ECO:0007669"/>
    <property type="project" value="TreeGrafter"/>
</dbReference>
<accession>A0A1G6MZ29</accession>
<organism evidence="7 8">
    <name type="scientific">Melghirimyces thermohalophilus</name>
    <dbReference type="NCBI Taxonomy" id="1236220"/>
    <lineage>
        <taxon>Bacteria</taxon>
        <taxon>Bacillati</taxon>
        <taxon>Bacillota</taxon>
        <taxon>Bacilli</taxon>
        <taxon>Bacillales</taxon>
        <taxon>Thermoactinomycetaceae</taxon>
        <taxon>Melghirimyces</taxon>
    </lineage>
</organism>
<dbReference type="STRING" id="1236220.SAMN04488112_11160"/>
<evidence type="ECO:0000256" key="1">
    <source>
        <dbReference type="ARBA" id="ARBA00004370"/>
    </source>
</evidence>
<evidence type="ECO:0000256" key="3">
    <source>
        <dbReference type="ARBA" id="ARBA00023136"/>
    </source>
</evidence>
<dbReference type="InterPro" id="IPR012338">
    <property type="entry name" value="Beta-lactam/transpept-like"/>
</dbReference>
<dbReference type="Gene3D" id="3.90.1310.10">
    <property type="entry name" value="Penicillin-binding protein 2a (Domain 2)"/>
    <property type="match status" value="1"/>
</dbReference>
<gene>
    <name evidence="7" type="ORF">SAMN04488112_11160</name>
</gene>
<keyword evidence="4" id="KW-0812">Transmembrane</keyword>
<dbReference type="InterPro" id="IPR001460">
    <property type="entry name" value="PCN-bd_Tpept"/>
</dbReference>
<dbReference type="GO" id="GO:0005886">
    <property type="term" value="C:plasma membrane"/>
    <property type="evidence" value="ECO:0007669"/>
    <property type="project" value="TreeGrafter"/>
</dbReference>
<evidence type="ECO:0000313" key="8">
    <source>
        <dbReference type="Proteomes" id="UP000199387"/>
    </source>
</evidence>
<evidence type="ECO:0000313" key="7">
    <source>
        <dbReference type="EMBL" id="SDC60802.1"/>
    </source>
</evidence>
<keyword evidence="8" id="KW-1185">Reference proteome</keyword>
<dbReference type="GO" id="GO:0051301">
    <property type="term" value="P:cell division"/>
    <property type="evidence" value="ECO:0007669"/>
    <property type="project" value="UniProtKB-KW"/>
</dbReference>
<feature type="transmembrane region" description="Helical" evidence="4">
    <location>
        <begin position="7"/>
        <end position="28"/>
    </location>
</feature>
<comment type="subcellular location">
    <subcellularLocation>
        <location evidence="1">Membrane</location>
    </subcellularLocation>
</comment>
<dbReference type="PANTHER" id="PTHR30627">
    <property type="entry name" value="PEPTIDOGLYCAN D,D-TRANSPEPTIDASE"/>
    <property type="match status" value="1"/>
</dbReference>
<dbReference type="InterPro" id="IPR050515">
    <property type="entry name" value="Beta-lactam/transpept"/>
</dbReference>
<dbReference type="SUPFAM" id="SSF56519">
    <property type="entry name" value="Penicillin binding protein dimerisation domain"/>
    <property type="match status" value="1"/>
</dbReference>
<sequence length="592" mass="65583">MKRGGRRFVWITVILVAAFCGILFRLYWIQMIAVHSFSQGEVDLVSAAEEQQSGVFVVDSGRGEILDRDGTSLTGAKDWRLIVFPLSDKQWVAHRKKLEQVARLVGYEFEAFRDQVQAMTRPQTLSDRKGKEKTLTEEQARSIQRLAIPGIYALESDDRHNEGRPARQLLGRVEHQPFLARSRYPEEGAGEPSGAPLRIGVTGLEAAFDPLLRGGEHNLLTYATDGRGRPLNGLHMKAEAGVDRIPYRIQTTLDRKLQQQVEKVLDEAGVVEGAVVVQEITTGDILAMASRPRPGEAGKKENPWDNRALLEMTPGSIFKTVTALAALDTGKVKPGETFHCNGHLGRYGMKDAKPGGHGKQTLAEAYANSCNVVFAQVAERVGGENLQDYARRLGLGQRILWSGKVFKEEQFRQLPGEQTGVIFSAATAKNDRGAVAQTGIGQRDVKMTPLQAANMVTTLFQEGKTLNPRVVREIRRPDGEPYFRFPPHALKTEEKIGDAALQTVRQMMRQAVTQGTAQSLKGASVRLGAKTGTAQRGPDQDTYNKWMIGYGSYEQPRYSVAIVIRSVRKADDMRAHQVFRQVMEGLVKKPNS</sequence>
<dbReference type="Pfam" id="PF00905">
    <property type="entry name" value="Transpeptidase"/>
    <property type="match status" value="1"/>
</dbReference>
<name>A0A1G6MZ29_9BACL</name>
<comment type="similarity">
    <text evidence="2">Belongs to the transpeptidase family.</text>
</comment>
<dbReference type="Proteomes" id="UP000199387">
    <property type="component" value="Unassembled WGS sequence"/>
</dbReference>